<evidence type="ECO:0000313" key="2">
    <source>
        <dbReference type="Proteomes" id="UP001056981"/>
    </source>
</evidence>
<dbReference type="EMBL" id="CP051635">
    <property type="protein sequence ID" value="UTC99911.1"/>
    <property type="molecule type" value="Genomic_DNA"/>
</dbReference>
<name>A0A9Q9EWZ7_TREDN</name>
<reference evidence="1" key="1">
    <citation type="submission" date="2020-04" db="EMBL/GenBank/DDBJ databases">
        <title>Comparative genomics of oral phylogroup-2 Treponema strains.</title>
        <authorList>
            <person name="Zeng H."/>
            <person name="Chan Y.K."/>
            <person name="Watt R.M."/>
        </authorList>
    </citation>
    <scope>NUCLEOTIDE SEQUENCE</scope>
    <source>
        <strain evidence="1">OMZ 905</strain>
    </source>
</reference>
<dbReference type="InterPro" id="IPR025354">
    <property type="entry name" value="DUF4258"/>
</dbReference>
<dbReference type="Proteomes" id="UP001056981">
    <property type="component" value="Chromosome"/>
</dbReference>
<proteinExistence type="predicted"/>
<dbReference type="AlphaFoldDB" id="A0A9Q9EWZ7"/>
<protein>
    <submittedName>
        <fullName evidence="1">DUF4258 domain-containing protein</fullName>
    </submittedName>
</protein>
<dbReference type="Pfam" id="PF14076">
    <property type="entry name" value="DUF4258"/>
    <property type="match status" value="1"/>
</dbReference>
<dbReference type="RefSeq" id="WP_301338732.1">
    <property type="nucleotide sequence ID" value="NZ_CP051522.1"/>
</dbReference>
<sequence length="90" mass="10534">MEYFFSGHVFKRMTERGLSPVVIRSIVETGTIIQEYPNDKPYPSRLILGFCENRPIHVVAAYDADEDKEYIITAYEPDTKLWSEGFTKRR</sequence>
<gene>
    <name evidence="1" type="ORF">E4N86_04010</name>
</gene>
<evidence type="ECO:0000313" key="1">
    <source>
        <dbReference type="EMBL" id="UTC99911.1"/>
    </source>
</evidence>
<accession>A0A9Q9EWZ7</accession>
<organism evidence="1 2">
    <name type="scientific">Treponema denticola</name>
    <dbReference type="NCBI Taxonomy" id="158"/>
    <lineage>
        <taxon>Bacteria</taxon>
        <taxon>Pseudomonadati</taxon>
        <taxon>Spirochaetota</taxon>
        <taxon>Spirochaetia</taxon>
        <taxon>Spirochaetales</taxon>
        <taxon>Treponemataceae</taxon>
        <taxon>Treponema</taxon>
    </lineage>
</organism>